<evidence type="ECO:0000313" key="3">
    <source>
        <dbReference type="Proteomes" id="UP001153636"/>
    </source>
</evidence>
<sequence length="140" mass="16908">MSADKYESLVKGNELYPLAFIEKFQSTCPHWELDTWAKRERYLCYDMVCVLLANLEMSEEIEEMMLNELKRKFMKDKSYEEEEENKQPLKRSRLDPGPSIEEELDYEYKSDIFEQDSEEENDESYEFEDESKQFEADQFA</sequence>
<accession>A0A9P0D6I5</accession>
<protein>
    <submittedName>
        <fullName evidence="2">Uncharacterized protein</fullName>
    </submittedName>
</protein>
<feature type="compositionally biased region" description="Acidic residues" evidence="1">
    <location>
        <begin position="113"/>
        <end position="129"/>
    </location>
</feature>
<gene>
    <name evidence="2" type="ORF">PSYICH_LOCUS14189</name>
</gene>
<dbReference type="AlphaFoldDB" id="A0A9P0D6I5"/>
<name>A0A9P0D6I5_9CUCU</name>
<reference evidence="2" key="1">
    <citation type="submission" date="2022-01" db="EMBL/GenBank/DDBJ databases">
        <authorList>
            <person name="King R."/>
        </authorList>
    </citation>
    <scope>NUCLEOTIDE SEQUENCE</scope>
</reference>
<proteinExistence type="predicted"/>
<dbReference type="OrthoDB" id="7423510at2759"/>
<dbReference type="EMBL" id="OV651820">
    <property type="protein sequence ID" value="CAH1114825.1"/>
    <property type="molecule type" value="Genomic_DNA"/>
</dbReference>
<feature type="region of interest" description="Disordered" evidence="1">
    <location>
        <begin position="77"/>
        <end position="140"/>
    </location>
</feature>
<organism evidence="2 3">
    <name type="scientific">Psylliodes chrysocephalus</name>
    <dbReference type="NCBI Taxonomy" id="3402493"/>
    <lineage>
        <taxon>Eukaryota</taxon>
        <taxon>Metazoa</taxon>
        <taxon>Ecdysozoa</taxon>
        <taxon>Arthropoda</taxon>
        <taxon>Hexapoda</taxon>
        <taxon>Insecta</taxon>
        <taxon>Pterygota</taxon>
        <taxon>Neoptera</taxon>
        <taxon>Endopterygota</taxon>
        <taxon>Coleoptera</taxon>
        <taxon>Polyphaga</taxon>
        <taxon>Cucujiformia</taxon>
        <taxon>Chrysomeloidea</taxon>
        <taxon>Chrysomelidae</taxon>
        <taxon>Galerucinae</taxon>
        <taxon>Alticini</taxon>
        <taxon>Psylliodes</taxon>
    </lineage>
</organism>
<evidence type="ECO:0000256" key="1">
    <source>
        <dbReference type="SAM" id="MobiDB-lite"/>
    </source>
</evidence>
<feature type="compositionally biased region" description="Basic and acidic residues" evidence="1">
    <location>
        <begin position="130"/>
        <end position="140"/>
    </location>
</feature>
<dbReference type="Proteomes" id="UP001153636">
    <property type="component" value="Chromosome 8"/>
</dbReference>
<keyword evidence="3" id="KW-1185">Reference proteome</keyword>
<evidence type="ECO:0000313" key="2">
    <source>
        <dbReference type="EMBL" id="CAH1114825.1"/>
    </source>
</evidence>